<dbReference type="OMA" id="RICQANT"/>
<accession>A0A152A1A1</accession>
<evidence type="ECO:0000256" key="1">
    <source>
        <dbReference type="ARBA" id="ARBA00022729"/>
    </source>
</evidence>
<reference evidence="4 5" key="1">
    <citation type="submission" date="2015-12" db="EMBL/GenBank/DDBJ databases">
        <title>Dictyostelia acquired genes for synthesis and detection of signals that induce cell-type specialization by lateral gene transfer from prokaryotes.</title>
        <authorList>
            <person name="Gloeckner G."/>
            <person name="Schaap P."/>
        </authorList>
    </citation>
    <scope>NUCLEOTIDE SEQUENCE [LARGE SCALE GENOMIC DNA]</scope>
    <source>
        <strain evidence="4 5">TK</strain>
    </source>
</reference>
<keyword evidence="2" id="KW-0325">Glycoprotein</keyword>
<dbReference type="InterPro" id="IPR052014">
    <property type="entry name" value="Dictyostelium_Tiger"/>
</dbReference>
<dbReference type="InterPro" id="IPR002909">
    <property type="entry name" value="IPT_dom"/>
</dbReference>
<dbReference type="CDD" id="cd00603">
    <property type="entry name" value="IPT_PCSR"/>
    <property type="match status" value="1"/>
</dbReference>
<evidence type="ECO:0000259" key="3">
    <source>
        <dbReference type="Pfam" id="PF01833"/>
    </source>
</evidence>
<evidence type="ECO:0000256" key="2">
    <source>
        <dbReference type="ARBA" id="ARBA00023180"/>
    </source>
</evidence>
<feature type="domain" description="IPT/TIG" evidence="3">
    <location>
        <begin position="352"/>
        <end position="422"/>
    </location>
</feature>
<dbReference type="Gene3D" id="2.60.40.10">
    <property type="entry name" value="Immunoglobulins"/>
    <property type="match status" value="2"/>
</dbReference>
<dbReference type="Proteomes" id="UP000076078">
    <property type="component" value="Unassembled WGS sequence"/>
</dbReference>
<dbReference type="InParanoid" id="A0A152A1A1"/>
<dbReference type="AlphaFoldDB" id="A0A152A1A1"/>
<feature type="domain" description="IPT/TIG" evidence="3">
    <location>
        <begin position="150"/>
        <end position="224"/>
    </location>
</feature>
<dbReference type="Pfam" id="PF01833">
    <property type="entry name" value="TIG"/>
    <property type="match status" value="3"/>
</dbReference>
<dbReference type="OrthoDB" id="24519at2759"/>
<feature type="domain" description="IPT/TIG" evidence="3">
    <location>
        <begin position="242"/>
        <end position="314"/>
    </location>
</feature>
<keyword evidence="5" id="KW-1185">Reference proteome</keyword>
<evidence type="ECO:0000313" key="4">
    <source>
        <dbReference type="EMBL" id="KYR00043.1"/>
    </source>
</evidence>
<protein>
    <recommendedName>
        <fullName evidence="3">IPT/TIG domain-containing protein</fullName>
    </recommendedName>
</protein>
<name>A0A152A1A1_TIELA</name>
<dbReference type="STRING" id="361077.A0A152A1A1"/>
<dbReference type="InterPro" id="IPR013783">
    <property type="entry name" value="Ig-like_fold"/>
</dbReference>
<comment type="caution">
    <text evidence="4">The sequence shown here is derived from an EMBL/GenBank/DDBJ whole genome shotgun (WGS) entry which is preliminary data.</text>
</comment>
<sequence>MAIQVLLKETMSGLSDLEIKYLQDVHQQSADLQLCTHYENRFYYRICQANTISSITVLLEMMTSLPSATIYSFGDLVVYYIPTPGSYREQRQQEILLPNSNITAASSIDFDGFAVVKMNGFLCDISLIYQQQMDVQQLSTINLCNLGAGIITSIFPTEGPTNATQMLISGLYFTPNETVEVGGEPCIVLSQNSNQIQCQLTGTGGRNNLVSLVNNPLLQQGTRFYFSFLPPTIDSVELNILNISSPSSTWPWNSEVIIHGDNFGNSIDRLTITLNDIPVENIVELSHETIRFTLAGYYYGIVNIQVIVNGQYTSFEYRQLSKSIIDLTELPLITNVDQAESLDGGKNQQFSIVMSGKYLPNSFLNDDDEPMVFVGDQQCAVEYSDSDQLWFRVSPQVPRLSNQTIRVNVGNHQIIASQLTTFPKPSGRVVETNRLIPTDGGYIQIYGSGWGYFSSELDLQLSTFVNTPLQCDSFDVRLLCYVPPGIGKTLHIYRQSDHSVYISNSVSYYAPVIESLEALPTGTLVIHGKNFVPNNQLLYSNETTFVGVTTLSQPTEVIQVQATFIDSTRIDLVQLSITIDLIDITTITVSIASQVTQFSTTKKLYGYVSTIDMQRLYDVTVTLFNLEISYTVRTDSNGFYSMQWFLPAAIYQVYIGELNPLIDPDGSLYYDQIRTTLTPMEYNIFISPQNEKGCTTNITTLLQTDLTLPYGIYSLSNYGICLQGCANAIASIITNNGCKYIFI</sequence>
<dbReference type="PANTHER" id="PTHR31341">
    <property type="entry name" value="IPT/TIG DOMAIN-CONTAINING PROTEIN-RELATED-RELATED"/>
    <property type="match status" value="1"/>
</dbReference>
<organism evidence="4 5">
    <name type="scientific">Tieghemostelium lacteum</name>
    <name type="common">Slime mold</name>
    <name type="synonym">Dictyostelium lacteum</name>
    <dbReference type="NCBI Taxonomy" id="361077"/>
    <lineage>
        <taxon>Eukaryota</taxon>
        <taxon>Amoebozoa</taxon>
        <taxon>Evosea</taxon>
        <taxon>Eumycetozoa</taxon>
        <taxon>Dictyostelia</taxon>
        <taxon>Dictyosteliales</taxon>
        <taxon>Raperosteliaceae</taxon>
        <taxon>Tieghemostelium</taxon>
    </lineage>
</organism>
<proteinExistence type="predicted"/>
<dbReference type="EMBL" id="LODT01000018">
    <property type="protein sequence ID" value="KYR00043.1"/>
    <property type="molecule type" value="Genomic_DNA"/>
</dbReference>
<dbReference type="SUPFAM" id="SSF81296">
    <property type="entry name" value="E set domains"/>
    <property type="match status" value="2"/>
</dbReference>
<keyword evidence="1" id="KW-0732">Signal</keyword>
<gene>
    <name evidence="4" type="ORF">DLAC_03541</name>
</gene>
<dbReference type="InterPro" id="IPR014756">
    <property type="entry name" value="Ig_E-set"/>
</dbReference>
<evidence type="ECO:0000313" key="5">
    <source>
        <dbReference type="Proteomes" id="UP000076078"/>
    </source>
</evidence>